<feature type="region of interest" description="Disordered" evidence="1">
    <location>
        <begin position="64"/>
        <end position="86"/>
    </location>
</feature>
<comment type="caution">
    <text evidence="2">The sequence shown here is derived from an EMBL/GenBank/DDBJ whole genome shotgun (WGS) entry which is preliminary data.</text>
</comment>
<proteinExistence type="predicted"/>
<dbReference type="EMBL" id="JACXVP010000002">
    <property type="protein sequence ID" value="KAG5619827.1"/>
    <property type="molecule type" value="Genomic_DNA"/>
</dbReference>
<protein>
    <submittedName>
        <fullName evidence="2">Uncharacterized protein</fullName>
    </submittedName>
</protein>
<name>A0A9J6A6B5_SOLCO</name>
<accession>A0A9J6A6B5</accession>
<organism evidence="2 3">
    <name type="scientific">Solanum commersonii</name>
    <name type="common">Commerson's wild potato</name>
    <name type="synonym">Commerson's nightshade</name>
    <dbReference type="NCBI Taxonomy" id="4109"/>
    <lineage>
        <taxon>Eukaryota</taxon>
        <taxon>Viridiplantae</taxon>
        <taxon>Streptophyta</taxon>
        <taxon>Embryophyta</taxon>
        <taxon>Tracheophyta</taxon>
        <taxon>Spermatophyta</taxon>
        <taxon>Magnoliopsida</taxon>
        <taxon>eudicotyledons</taxon>
        <taxon>Gunneridae</taxon>
        <taxon>Pentapetalae</taxon>
        <taxon>asterids</taxon>
        <taxon>lamiids</taxon>
        <taxon>Solanales</taxon>
        <taxon>Solanaceae</taxon>
        <taxon>Solanoideae</taxon>
        <taxon>Solaneae</taxon>
        <taxon>Solanum</taxon>
    </lineage>
</organism>
<reference evidence="2 3" key="1">
    <citation type="submission" date="2020-09" db="EMBL/GenBank/DDBJ databases">
        <title>De no assembly of potato wild relative species, Solanum commersonii.</title>
        <authorList>
            <person name="Cho K."/>
        </authorList>
    </citation>
    <scope>NUCLEOTIDE SEQUENCE [LARGE SCALE GENOMIC DNA]</scope>
    <source>
        <strain evidence="2">LZ3.2</strain>
        <tissue evidence="2">Leaf</tissue>
    </source>
</reference>
<dbReference type="AlphaFoldDB" id="A0A9J6A6B5"/>
<sequence length="205" mass="23260">MGDELIICRMKKFRPRQLHVEDVLTWVVGFSTFGDLGSVFSIVNIVPDICLYVCKSSCQVQEDPAKKSSQKKRSRSGNVPLAPAVPRGQTRRFGAKVVTKEGKSWYKKHTEASYFSDACIDRDSLAREFPQILRRIRELGMEFVFAEQEECNLHMVRENVPITPTGINDILGTSEDTDPLVLTWLNIRPPYQAIRHMICGPQSMA</sequence>
<evidence type="ECO:0000313" key="2">
    <source>
        <dbReference type="EMBL" id="KAG5619827.1"/>
    </source>
</evidence>
<dbReference type="Proteomes" id="UP000824120">
    <property type="component" value="Chromosome 2"/>
</dbReference>
<evidence type="ECO:0000256" key="1">
    <source>
        <dbReference type="SAM" id="MobiDB-lite"/>
    </source>
</evidence>
<keyword evidence="3" id="KW-1185">Reference proteome</keyword>
<evidence type="ECO:0000313" key="3">
    <source>
        <dbReference type="Proteomes" id="UP000824120"/>
    </source>
</evidence>
<gene>
    <name evidence="2" type="ORF">H5410_005045</name>
</gene>